<evidence type="ECO:0000313" key="2">
    <source>
        <dbReference type="EMBL" id="KML57580.1"/>
    </source>
</evidence>
<name>A0A0J5ZVW7_BURCE</name>
<evidence type="ECO:0000259" key="1">
    <source>
        <dbReference type="Pfam" id="PF15919"/>
    </source>
</evidence>
<dbReference type="InterPro" id="IPR051404">
    <property type="entry name" value="TA_system_antitoxin"/>
</dbReference>
<dbReference type="Proteomes" id="UP000036338">
    <property type="component" value="Unassembled WGS sequence"/>
</dbReference>
<dbReference type="PANTHER" id="PTHR34504">
    <property type="entry name" value="ANTITOXIN HICB"/>
    <property type="match status" value="1"/>
</dbReference>
<proteinExistence type="predicted"/>
<dbReference type="EMBL" id="LDWR01000022">
    <property type="protein sequence ID" value="KML57580.1"/>
    <property type="molecule type" value="Genomic_DNA"/>
</dbReference>
<accession>A0A0J5ZVW7</accession>
<feature type="domain" description="HicB-like antitoxin of toxin-antitoxin system" evidence="1">
    <location>
        <begin position="3"/>
        <end position="126"/>
    </location>
</feature>
<evidence type="ECO:0000313" key="3">
    <source>
        <dbReference type="Proteomes" id="UP000036338"/>
    </source>
</evidence>
<dbReference type="SUPFAM" id="SSF143100">
    <property type="entry name" value="TTHA1013/TTHA0281-like"/>
    <property type="match status" value="1"/>
</dbReference>
<reference evidence="2 3" key="1">
    <citation type="submission" date="2015-05" db="EMBL/GenBank/DDBJ databases">
        <title>Draft genome of Burkholderia cepacia LK29.</title>
        <authorList>
            <person name="Chan X.Y."/>
        </authorList>
    </citation>
    <scope>NUCLEOTIDE SEQUENCE [LARGE SCALE GENOMIC DNA]</scope>
    <source>
        <strain evidence="2 3">LK29</strain>
    </source>
</reference>
<dbReference type="Pfam" id="PF15919">
    <property type="entry name" value="HicB_lk_antitox"/>
    <property type="match status" value="1"/>
</dbReference>
<dbReference type="Gene3D" id="3.30.160.250">
    <property type="match status" value="1"/>
</dbReference>
<dbReference type="PANTHER" id="PTHR34504:SF2">
    <property type="entry name" value="UPF0150 PROTEIN SSL0259"/>
    <property type="match status" value="1"/>
</dbReference>
<dbReference type="PATRIC" id="fig|292.27.peg.2720"/>
<comment type="caution">
    <text evidence="2">The sequence shown here is derived from an EMBL/GenBank/DDBJ whole genome shotgun (WGS) entry which is preliminary data.</text>
</comment>
<sequence length="137" mass="15416">MRFFVAVDKQEGTDYGVVVPDFPGCNSWGTTLEQALENTQEAIEGWVETSVEAGDEVRFEPTSFEELRDNPDYAGSFWAVVDIDPSKFDMKPERVNISLPRFVLTQIDAFAEAHKETRSGFLVRAALEAIRHEQTAV</sequence>
<dbReference type="InterPro" id="IPR035069">
    <property type="entry name" value="TTHA1013/TTHA0281-like"/>
</dbReference>
<dbReference type="RefSeq" id="WP_012367238.1">
    <property type="nucleotide sequence ID" value="NZ_CAJPGK010000024.1"/>
</dbReference>
<organism evidence="2 3">
    <name type="scientific">Burkholderia cepacia</name>
    <name type="common">Pseudomonas cepacia</name>
    <dbReference type="NCBI Taxonomy" id="292"/>
    <lineage>
        <taxon>Bacteria</taxon>
        <taxon>Pseudomonadati</taxon>
        <taxon>Pseudomonadota</taxon>
        <taxon>Betaproteobacteria</taxon>
        <taxon>Burkholderiales</taxon>
        <taxon>Burkholderiaceae</taxon>
        <taxon>Burkholderia</taxon>
        <taxon>Burkholderia cepacia complex</taxon>
    </lineage>
</organism>
<dbReference type="AlphaFoldDB" id="A0A0J5ZVW7"/>
<dbReference type="InterPro" id="IPR031807">
    <property type="entry name" value="HicB-like"/>
</dbReference>
<protein>
    <recommendedName>
        <fullName evidence="1">HicB-like antitoxin of toxin-antitoxin system domain-containing protein</fullName>
    </recommendedName>
</protein>
<gene>
    <name evidence="2" type="ORF">VL15_14120</name>
</gene>